<comment type="catalytic activity">
    <reaction evidence="1">
        <text>Endohydrolysis of (1-&gt;4)-beta-D-glucosidic linkages in cellulose, lichenin and cereal beta-D-glucans.</text>
        <dbReference type="EC" id="3.2.1.4"/>
    </reaction>
</comment>
<evidence type="ECO:0000256" key="3">
    <source>
        <dbReference type="ARBA" id="ARBA00012601"/>
    </source>
</evidence>
<evidence type="ECO:0000259" key="8">
    <source>
        <dbReference type="Pfam" id="PF00150"/>
    </source>
</evidence>
<comment type="function">
    <text evidence="6">Has endoglucanase activity on substrates containing beta-1,4 glycosidic bonds, like in carboxymethylcellulose (CMC), hydroxyethylcellulose (HEC) and beta-glucan. Involved in the degradation of complex natural cellulosic substrates.</text>
</comment>
<evidence type="ECO:0000256" key="2">
    <source>
        <dbReference type="ARBA" id="ARBA00005641"/>
    </source>
</evidence>
<evidence type="ECO:0000313" key="9">
    <source>
        <dbReference type="EMBL" id="OQD69724.1"/>
    </source>
</evidence>
<protein>
    <recommendedName>
        <fullName evidence="3">cellulase</fullName>
        <ecNumber evidence="3">3.2.1.4</ecNumber>
    </recommendedName>
</protein>
<dbReference type="Proteomes" id="UP000191408">
    <property type="component" value="Unassembled WGS sequence"/>
</dbReference>
<dbReference type="GO" id="GO:0008810">
    <property type="term" value="F:cellulase activity"/>
    <property type="evidence" value="ECO:0007669"/>
    <property type="project" value="UniProtKB-EC"/>
</dbReference>
<evidence type="ECO:0000256" key="7">
    <source>
        <dbReference type="RuleBase" id="RU361153"/>
    </source>
</evidence>
<organism evidence="9 10">
    <name type="scientific">Penicillium polonicum</name>
    <dbReference type="NCBI Taxonomy" id="60169"/>
    <lineage>
        <taxon>Eukaryota</taxon>
        <taxon>Fungi</taxon>
        <taxon>Dikarya</taxon>
        <taxon>Ascomycota</taxon>
        <taxon>Pezizomycotina</taxon>
        <taxon>Eurotiomycetes</taxon>
        <taxon>Eurotiomycetidae</taxon>
        <taxon>Eurotiales</taxon>
        <taxon>Aspergillaceae</taxon>
        <taxon>Penicillium</taxon>
    </lineage>
</organism>
<dbReference type="SUPFAM" id="SSF51445">
    <property type="entry name" value="(Trans)glycosidases"/>
    <property type="match status" value="1"/>
</dbReference>
<comment type="similarity">
    <text evidence="2 7">Belongs to the glycosyl hydrolase 5 (cellulase A) family.</text>
</comment>
<evidence type="ECO:0000313" key="10">
    <source>
        <dbReference type="Proteomes" id="UP000191408"/>
    </source>
</evidence>
<dbReference type="EMBL" id="MDYM01000002">
    <property type="protein sequence ID" value="OQD69724.1"/>
    <property type="molecule type" value="Genomic_DNA"/>
</dbReference>
<keyword evidence="5 7" id="KW-0326">Glycosidase</keyword>
<keyword evidence="10" id="KW-1185">Reference proteome</keyword>
<dbReference type="STRING" id="60169.A0A1V6NYC2"/>
<dbReference type="InterPro" id="IPR001547">
    <property type="entry name" value="Glyco_hydro_5"/>
</dbReference>
<accession>A0A1V6NYC2</accession>
<dbReference type="Pfam" id="PF00150">
    <property type="entry name" value="Cellulase"/>
    <property type="match status" value="1"/>
</dbReference>
<evidence type="ECO:0000256" key="5">
    <source>
        <dbReference type="ARBA" id="ARBA00023295"/>
    </source>
</evidence>
<feature type="domain" description="Glycoside hydrolase family 5" evidence="8">
    <location>
        <begin position="26"/>
        <end position="76"/>
    </location>
</feature>
<evidence type="ECO:0000256" key="6">
    <source>
        <dbReference type="ARBA" id="ARBA00025192"/>
    </source>
</evidence>
<dbReference type="AlphaFoldDB" id="A0A1V6NYC2"/>
<gene>
    <name evidence="9" type="ORF">PENPOL_c002G10410</name>
</gene>
<dbReference type="PANTHER" id="PTHR34142:SF1">
    <property type="entry name" value="GLYCOSIDE HYDROLASE FAMILY 5 DOMAIN-CONTAINING PROTEIN"/>
    <property type="match status" value="1"/>
</dbReference>
<evidence type="ECO:0000256" key="1">
    <source>
        <dbReference type="ARBA" id="ARBA00000966"/>
    </source>
</evidence>
<dbReference type="Gene3D" id="3.20.20.80">
    <property type="entry name" value="Glycosidases"/>
    <property type="match status" value="1"/>
</dbReference>
<keyword evidence="4 7" id="KW-0378">Hydrolase</keyword>
<dbReference type="InterPro" id="IPR017853">
    <property type="entry name" value="GH"/>
</dbReference>
<reference evidence="10" key="1">
    <citation type="journal article" date="2017" name="Nat. Microbiol.">
        <title>Global analysis of biosynthetic gene clusters reveals vast potential of secondary metabolite production in Penicillium species.</title>
        <authorList>
            <person name="Nielsen J.C."/>
            <person name="Grijseels S."/>
            <person name="Prigent S."/>
            <person name="Ji B."/>
            <person name="Dainat J."/>
            <person name="Nielsen K.F."/>
            <person name="Frisvad J.C."/>
            <person name="Workman M."/>
            <person name="Nielsen J."/>
        </authorList>
    </citation>
    <scope>NUCLEOTIDE SEQUENCE [LARGE SCALE GENOMIC DNA]</scope>
    <source>
        <strain evidence="10">IBT 4502</strain>
    </source>
</reference>
<dbReference type="EC" id="3.2.1.4" evidence="3"/>
<proteinExistence type="inferred from homology"/>
<sequence>MVYKSKNEVFDPYTNGDISICIDLYPLDNEYHDINRTIVLNINQAAINAIRAAGATSEYIFVKGNGYSGVWSWTITNDNLMKDGFLFIETAYSYNPESL</sequence>
<name>A0A1V6NYC2_PENPO</name>
<dbReference type="GO" id="GO:0009251">
    <property type="term" value="P:glucan catabolic process"/>
    <property type="evidence" value="ECO:0007669"/>
    <property type="project" value="TreeGrafter"/>
</dbReference>
<dbReference type="PANTHER" id="PTHR34142">
    <property type="entry name" value="ENDO-BETA-1,4-GLUCANASE A"/>
    <property type="match status" value="1"/>
</dbReference>
<comment type="caution">
    <text evidence="9">The sequence shown here is derived from an EMBL/GenBank/DDBJ whole genome shotgun (WGS) entry which is preliminary data.</text>
</comment>
<evidence type="ECO:0000256" key="4">
    <source>
        <dbReference type="ARBA" id="ARBA00022801"/>
    </source>
</evidence>